<dbReference type="InterPro" id="IPR020846">
    <property type="entry name" value="MFS_dom"/>
</dbReference>
<dbReference type="AlphaFoldDB" id="A0A2T7ARA6"/>
<feature type="transmembrane region" description="Helical" evidence="8">
    <location>
        <begin position="337"/>
        <end position="359"/>
    </location>
</feature>
<dbReference type="PANTHER" id="PTHR43528:SF7">
    <property type="entry name" value="MFS TRANSPORTER"/>
    <property type="match status" value="1"/>
</dbReference>
<keyword evidence="4 8" id="KW-0812">Transmembrane</keyword>
<gene>
    <name evidence="11" type="ORF">AUN14_13815</name>
    <name evidence="10" type="ORF">FZI19_04225</name>
</gene>
<evidence type="ECO:0000259" key="9">
    <source>
        <dbReference type="PROSITE" id="PS50850"/>
    </source>
</evidence>
<feature type="domain" description="Major facilitator superfamily (MFS) profile" evidence="9">
    <location>
        <begin position="15"/>
        <end position="422"/>
    </location>
</feature>
<reference evidence="11 12" key="1">
    <citation type="submission" date="2016-12" db="EMBL/GenBank/DDBJ databases">
        <title>Analysis of the Molecular Diversity Among Cronobacter Species Isolated from Filth Flies Using a Pan Genomic DNA Microarray.</title>
        <authorList>
            <person name="Pava-Ripoll M."/>
            <person name="Tall B."/>
            <person name="Farber J."/>
            <person name="Fanning S."/>
            <person name="Lehner A."/>
            <person name="Stephan R."/>
            <person name="Pagotto F."/>
            <person name="Iverson C."/>
            <person name="Ziobro G."/>
            <person name="Miller A."/>
            <person name="Pearson R."/>
            <person name="Yan Q."/>
            <person name="Kim M."/>
            <person name="Jeong S."/>
            <person name="Park J."/>
            <person name="Jun S."/>
            <person name="Choi H."/>
            <person name="Chung T."/>
            <person name="Yoo Y."/>
            <person name="Park E."/>
            <person name="Hwang S."/>
            <person name="Lee B."/>
            <person name="Sathyamoorthy V."/>
            <person name="Carter L."/>
            <person name="Mammel M."/>
            <person name="Jackson S."/>
            <person name="Kothary M."/>
            <person name="Patel I."/>
            <person name="Grim C."/>
            <person name="Gopinath G."/>
            <person name="Gangiredla J."/>
            <person name="Chase H."/>
        </authorList>
    </citation>
    <scope>NUCLEOTIDE SEQUENCE [LARGE SCALE GENOMIC DNA]</scope>
    <source>
        <strain evidence="11 12">MOD1-Md1s</strain>
    </source>
</reference>
<evidence type="ECO:0000256" key="8">
    <source>
        <dbReference type="SAM" id="Phobius"/>
    </source>
</evidence>
<feature type="transmembrane region" description="Helical" evidence="8">
    <location>
        <begin position="188"/>
        <end position="207"/>
    </location>
</feature>
<proteinExistence type="predicted"/>
<name>A0A2T7ARA6_9ENTR</name>
<dbReference type="RefSeq" id="WP_075193476.1">
    <property type="nucleotide sequence ID" value="NZ_JADKNN010000018.1"/>
</dbReference>
<evidence type="ECO:0000313" key="13">
    <source>
        <dbReference type="Proteomes" id="UP000469927"/>
    </source>
</evidence>
<dbReference type="EMBL" id="WAGD01000011">
    <property type="protein sequence ID" value="KAB0884493.1"/>
    <property type="molecule type" value="Genomic_DNA"/>
</dbReference>
<dbReference type="Proteomes" id="UP000244378">
    <property type="component" value="Unassembled WGS sequence"/>
</dbReference>
<dbReference type="GO" id="GO:0015293">
    <property type="term" value="F:symporter activity"/>
    <property type="evidence" value="ECO:0007669"/>
    <property type="project" value="UniProtKB-KW"/>
</dbReference>
<evidence type="ECO:0000256" key="2">
    <source>
        <dbReference type="ARBA" id="ARBA00022448"/>
    </source>
</evidence>
<feature type="transmembrane region" description="Helical" evidence="8">
    <location>
        <begin position="118"/>
        <end position="141"/>
    </location>
</feature>
<dbReference type="PROSITE" id="PS50850">
    <property type="entry name" value="MFS"/>
    <property type="match status" value="1"/>
</dbReference>
<evidence type="ECO:0000256" key="7">
    <source>
        <dbReference type="ARBA" id="ARBA00023136"/>
    </source>
</evidence>
<feature type="transmembrane region" description="Helical" evidence="8">
    <location>
        <begin position="371"/>
        <end position="394"/>
    </location>
</feature>
<organism evidence="11 12">
    <name type="scientific">Cronobacter muytjensii</name>
    <dbReference type="NCBI Taxonomy" id="413501"/>
    <lineage>
        <taxon>Bacteria</taxon>
        <taxon>Pseudomonadati</taxon>
        <taxon>Pseudomonadota</taxon>
        <taxon>Gammaproteobacteria</taxon>
        <taxon>Enterobacterales</taxon>
        <taxon>Enterobacteriaceae</taxon>
        <taxon>Cronobacter</taxon>
    </lineage>
</organism>
<protein>
    <submittedName>
        <fullName evidence="10 11">MFS transporter</fullName>
    </submittedName>
</protein>
<dbReference type="GO" id="GO:0005886">
    <property type="term" value="C:plasma membrane"/>
    <property type="evidence" value="ECO:0007669"/>
    <property type="project" value="UniProtKB-SubCell"/>
</dbReference>
<comment type="subcellular location">
    <subcellularLocation>
        <location evidence="1">Cell membrane</location>
        <topology evidence="1">Multi-pass membrane protein</topology>
    </subcellularLocation>
</comment>
<evidence type="ECO:0000313" key="12">
    <source>
        <dbReference type="Proteomes" id="UP000244378"/>
    </source>
</evidence>
<dbReference type="Proteomes" id="UP000469927">
    <property type="component" value="Unassembled WGS sequence"/>
</dbReference>
<comment type="caution">
    <text evidence="11">The sequence shown here is derived from an EMBL/GenBank/DDBJ whole genome shotgun (WGS) entry which is preliminary data.</text>
</comment>
<keyword evidence="2" id="KW-0813">Transport</keyword>
<dbReference type="InterPro" id="IPR051084">
    <property type="entry name" value="H+-coupled_symporters"/>
</dbReference>
<evidence type="ECO:0000256" key="6">
    <source>
        <dbReference type="ARBA" id="ARBA00022989"/>
    </source>
</evidence>
<feature type="transmembrane region" description="Helical" evidence="8">
    <location>
        <begin position="89"/>
        <end position="106"/>
    </location>
</feature>
<dbReference type="FunFam" id="1.20.1250.20:FF:000001">
    <property type="entry name" value="Dicarboxylate MFS transporter"/>
    <property type="match status" value="1"/>
</dbReference>
<dbReference type="PANTHER" id="PTHR43528">
    <property type="entry name" value="ALPHA-KETOGLUTARATE PERMEASE"/>
    <property type="match status" value="1"/>
</dbReference>
<feature type="transmembrane region" description="Helical" evidence="8">
    <location>
        <begin position="243"/>
        <end position="268"/>
    </location>
</feature>
<evidence type="ECO:0000256" key="3">
    <source>
        <dbReference type="ARBA" id="ARBA00022475"/>
    </source>
</evidence>
<feature type="transmembrane region" description="Helical" evidence="8">
    <location>
        <begin position="280"/>
        <end position="301"/>
    </location>
</feature>
<feature type="transmembrane region" description="Helical" evidence="8">
    <location>
        <begin position="153"/>
        <end position="176"/>
    </location>
</feature>
<dbReference type="SUPFAM" id="SSF103473">
    <property type="entry name" value="MFS general substrate transporter"/>
    <property type="match status" value="1"/>
</dbReference>
<dbReference type="InterPro" id="IPR036259">
    <property type="entry name" value="MFS_trans_sf"/>
</dbReference>
<keyword evidence="5" id="KW-0769">Symport</keyword>
<dbReference type="EMBL" id="MSAE01000027">
    <property type="protein sequence ID" value="PUX12887.1"/>
    <property type="molecule type" value="Genomic_DNA"/>
</dbReference>
<dbReference type="Pfam" id="PF07690">
    <property type="entry name" value="MFS_1"/>
    <property type="match status" value="1"/>
</dbReference>
<evidence type="ECO:0000313" key="11">
    <source>
        <dbReference type="EMBL" id="PUX12887.1"/>
    </source>
</evidence>
<evidence type="ECO:0000313" key="10">
    <source>
        <dbReference type="EMBL" id="KAB0884493.1"/>
    </source>
</evidence>
<evidence type="ECO:0000256" key="1">
    <source>
        <dbReference type="ARBA" id="ARBA00004651"/>
    </source>
</evidence>
<evidence type="ECO:0000256" key="4">
    <source>
        <dbReference type="ARBA" id="ARBA00022692"/>
    </source>
</evidence>
<evidence type="ECO:0000256" key="5">
    <source>
        <dbReference type="ARBA" id="ARBA00022847"/>
    </source>
</evidence>
<accession>A0A2T7ARA6</accession>
<reference evidence="10 13" key="2">
    <citation type="submission" date="2019-08" db="EMBL/GenBank/DDBJ databases">
        <title>Prevalence, distribution, and phylogeny of type two toxin-antitoxin genes possessed by Cronobacter species where C. sakazakii homologs follow sequence type lineages.</title>
        <authorList>
            <person name="Finkelstein S."/>
            <person name="Negrete F."/>
            <person name="Jang H."/>
            <person name="Gopinath G.R."/>
            <person name="Tall B.D."/>
        </authorList>
    </citation>
    <scope>NUCLEOTIDE SEQUENCE [LARGE SCALE GENOMIC DNA]</scope>
    <source>
        <strain evidence="10 13">MOD1_GK1257</strain>
    </source>
</reference>
<keyword evidence="7 8" id="KW-0472">Membrane</keyword>
<dbReference type="InterPro" id="IPR011701">
    <property type="entry name" value="MFS"/>
</dbReference>
<feature type="transmembrane region" description="Helical" evidence="8">
    <location>
        <begin position="16"/>
        <end position="39"/>
    </location>
</feature>
<keyword evidence="6 8" id="KW-1133">Transmembrane helix</keyword>
<feature type="transmembrane region" description="Helical" evidence="8">
    <location>
        <begin position="308"/>
        <end position="325"/>
    </location>
</feature>
<keyword evidence="13" id="KW-1185">Reference proteome</keyword>
<dbReference type="OrthoDB" id="3690818at2"/>
<keyword evidence="3" id="KW-1003">Cell membrane</keyword>
<sequence length="435" mass="46720">MEQQTRPLNRQDYKTLTLAALGGALEFYDFIIFVFFAAVVGELFFPPDIPEWLRQVQTFGIFAAGYLARPLGGIIMAHFGDLVGRKKMFTLSILLMAVPTLLIGLLPDYAAMGIAAPVLLLLMRILQGAAIGGEVPGAWVFVAEHVPEKRIGIACGTLTAGLTVGILLGSVVATIINTSMTPQAIHDGGWRIPFLLGGAFGLVAMYLRRWLQETPVFIEMQQRKALAQELPVKAVVVKHRQGVLISMLLTWLLSAGIVVVILMSPVWLQKQYGFTPAVTLQANSIATIMLCIGCLIAGLAADRFGASRTFIVGSMLLAASSWAFYHLSGAHPEHLFLLYGLVGVCVGVVGAVPFVMVRAFPAAVRFTGISFSYNVAYAIFGGLTPIAVTMLMGVSPMAPAWYVLALSLMGLGLGVWLGRKRQSDASHTVAEPAQS</sequence>
<dbReference type="Gene3D" id="1.20.1250.20">
    <property type="entry name" value="MFS general substrate transporter like domains"/>
    <property type="match status" value="2"/>
</dbReference>
<feature type="transmembrane region" description="Helical" evidence="8">
    <location>
        <begin position="59"/>
        <end position="77"/>
    </location>
</feature>
<feature type="transmembrane region" description="Helical" evidence="8">
    <location>
        <begin position="400"/>
        <end position="418"/>
    </location>
</feature>